<sequence length="246" mass="28047">MFIIFAYLVLGTLLIFSGLIFFPWLLFRVAILKNRRLPLKFALIFFLLALLTLLLFQSLTPMFKPQNFLLDYLTSLAKTTPSPPTPPPHFTLYQHPRLGFAFFYPETWEVRTGVPAVFITTNQGKSIDTVLIPKFYQQDSGLPASLIAFASLDCDASGPQSSTSCPQEKISITPYLNPLKTEGYLLRRTFVEYRYPPQSSLNEFTQTISAFPLTSADYIAVIFTSRRPDADTEIRILTDNFFYPRP</sequence>
<proteinExistence type="predicted"/>
<comment type="caution">
    <text evidence="2">The sequence shown here is derived from an EMBL/GenBank/DDBJ whole genome shotgun (WGS) entry which is preliminary data.</text>
</comment>
<reference evidence="2 3" key="1">
    <citation type="journal article" date="2016" name="Nat. Commun.">
        <title>Thousands of microbial genomes shed light on interconnected biogeochemical processes in an aquifer system.</title>
        <authorList>
            <person name="Anantharaman K."/>
            <person name="Brown C.T."/>
            <person name="Hug L.A."/>
            <person name="Sharon I."/>
            <person name="Castelle C.J."/>
            <person name="Probst A.J."/>
            <person name="Thomas B.C."/>
            <person name="Singh A."/>
            <person name="Wilkins M.J."/>
            <person name="Karaoz U."/>
            <person name="Brodie E.L."/>
            <person name="Williams K.H."/>
            <person name="Hubbard S.S."/>
            <person name="Banfield J.F."/>
        </authorList>
    </citation>
    <scope>NUCLEOTIDE SEQUENCE [LARGE SCALE GENOMIC DNA]</scope>
</reference>
<evidence type="ECO:0000313" key="2">
    <source>
        <dbReference type="EMBL" id="OGD02384.1"/>
    </source>
</evidence>
<organism evidence="2 3">
    <name type="scientific">Candidatus Amesbacteria bacterium RIFCSPHIGHO2_12_FULL_48_14</name>
    <dbReference type="NCBI Taxonomy" id="1797257"/>
    <lineage>
        <taxon>Bacteria</taxon>
        <taxon>Candidatus Amesiibacteriota</taxon>
    </lineage>
</organism>
<evidence type="ECO:0000256" key="1">
    <source>
        <dbReference type="SAM" id="Phobius"/>
    </source>
</evidence>
<keyword evidence="1" id="KW-1133">Transmembrane helix</keyword>
<keyword evidence="1" id="KW-0812">Transmembrane</keyword>
<dbReference type="AlphaFoldDB" id="A0A1F4ZAG6"/>
<gene>
    <name evidence="2" type="ORF">A3E17_04805</name>
</gene>
<dbReference type="EMBL" id="MEXL01000028">
    <property type="protein sequence ID" value="OGD02384.1"/>
    <property type="molecule type" value="Genomic_DNA"/>
</dbReference>
<feature type="transmembrane region" description="Helical" evidence="1">
    <location>
        <begin position="6"/>
        <end position="27"/>
    </location>
</feature>
<accession>A0A1F4ZAG6</accession>
<evidence type="ECO:0000313" key="3">
    <source>
        <dbReference type="Proteomes" id="UP000178993"/>
    </source>
</evidence>
<feature type="transmembrane region" description="Helical" evidence="1">
    <location>
        <begin position="39"/>
        <end position="59"/>
    </location>
</feature>
<keyword evidence="1" id="KW-0472">Membrane</keyword>
<protein>
    <submittedName>
        <fullName evidence="2">Uncharacterized protein</fullName>
    </submittedName>
</protein>
<name>A0A1F4ZAG6_9BACT</name>
<dbReference type="Proteomes" id="UP000178993">
    <property type="component" value="Unassembled WGS sequence"/>
</dbReference>